<evidence type="ECO:0000256" key="1">
    <source>
        <dbReference type="ARBA" id="ARBA00001971"/>
    </source>
</evidence>
<evidence type="ECO:0000313" key="6">
    <source>
        <dbReference type="Proteomes" id="UP000297792"/>
    </source>
</evidence>
<keyword evidence="3 4" id="KW-0408">Iron</keyword>
<feature type="binding site" description="axial binding residue" evidence="3">
    <location>
        <position position="389"/>
    </location>
    <ligand>
        <name>heme</name>
        <dbReference type="ChEBI" id="CHEBI:30413"/>
    </ligand>
    <ligandPart>
        <name>Fe</name>
        <dbReference type="ChEBI" id="CHEBI:18248"/>
    </ligandPart>
</feature>
<dbReference type="GO" id="GO:0016705">
    <property type="term" value="F:oxidoreductase activity, acting on paired donors, with incorporation or reduction of molecular oxygen"/>
    <property type="evidence" value="ECO:0007669"/>
    <property type="project" value="InterPro"/>
</dbReference>
<evidence type="ECO:0000256" key="3">
    <source>
        <dbReference type="PIRSR" id="PIRSR602401-1"/>
    </source>
</evidence>
<dbReference type="PRINTS" id="PR00463">
    <property type="entry name" value="EP450I"/>
</dbReference>
<keyword evidence="3 4" id="KW-0479">Metal-binding</keyword>
<accession>A0A4Z0HHM5</accession>
<keyword evidence="6" id="KW-1185">Reference proteome</keyword>
<dbReference type="PANTHER" id="PTHR24305">
    <property type="entry name" value="CYTOCHROME P450"/>
    <property type="match status" value="1"/>
</dbReference>
<dbReference type="Proteomes" id="UP000297792">
    <property type="component" value="Unassembled WGS sequence"/>
</dbReference>
<proteinExistence type="inferred from homology"/>
<dbReference type="InterPro" id="IPR036396">
    <property type="entry name" value="Cyt_P450_sf"/>
</dbReference>
<dbReference type="PRINTS" id="PR00385">
    <property type="entry name" value="P450"/>
</dbReference>
<reference evidence="5 6" key="1">
    <citation type="submission" date="2018-12" db="EMBL/GenBank/DDBJ databases">
        <title>Draft genome sequences of Mycolicibacterium peregrinum isolated from a pig with lymphadenitis and from soil on the same Japanese pig farm.</title>
        <authorList>
            <person name="Komatsu T."/>
            <person name="Ohya K."/>
            <person name="Sawai K."/>
            <person name="Odoi J.O."/>
            <person name="Otsu K."/>
            <person name="Ota A."/>
            <person name="Ito T."/>
            <person name="Kawai M."/>
            <person name="Maruyama F."/>
        </authorList>
    </citation>
    <scope>NUCLEOTIDE SEQUENCE [LARGE SCALE GENOMIC DNA]</scope>
    <source>
        <strain evidence="5 6">138</strain>
    </source>
</reference>
<sequence length="459" mass="51671">MQAHPRRSYMTKSGITPRLRFAHAVAAWYDAEAYFRKRSRRGRPFGMSIPGLGEVLFAAHSEHVREFLAIPSSMLTPPMPNPIEPVVGDGSIILLDGIPHKRERARFLPALHGERIHRYADAMAQAAEKEIEPWQPGTVIDARDAAQSITLRIIIRTVFGIEDHVRTDQYIRTVKSMMRNYVAPFMFFPALRRAPLGLGPWRRFSQRRLELDGLLSEQITLRRRTGTDGYDDVLSILLSGDHAGDRSDDEVLQQLRTLLVSGHETSATTLAWALFHIHDDDGVRRRLLSELADNPAPADMPKLPYLGAVISETLRMHPTVSIVVRQLKSTTETWQIPRAPGDVIGVSLPALHADPTVWSDPGRFDPDRFLVRKPPPAEYSPFGYGHRRCPGAAFASLELSIVLGTLLRRVELRRPTGRRRSKPPRSIPRGVAAVPNRPIRLQVVRKIPPPPETKRGWES</sequence>
<dbReference type="PANTHER" id="PTHR24305:SF166">
    <property type="entry name" value="CYTOCHROME P450 12A4, MITOCHONDRIAL-RELATED"/>
    <property type="match status" value="1"/>
</dbReference>
<name>A0A4Z0HHM5_MYCPR</name>
<gene>
    <name evidence="5" type="ORF">EJD98_30895</name>
</gene>
<dbReference type="PROSITE" id="PS00086">
    <property type="entry name" value="CYTOCHROME_P450"/>
    <property type="match status" value="1"/>
</dbReference>
<dbReference type="GO" id="GO:0020037">
    <property type="term" value="F:heme binding"/>
    <property type="evidence" value="ECO:0007669"/>
    <property type="project" value="InterPro"/>
</dbReference>
<dbReference type="InterPro" id="IPR002401">
    <property type="entry name" value="Cyt_P450_E_grp-I"/>
</dbReference>
<protein>
    <submittedName>
        <fullName evidence="5">Cytochrome P450</fullName>
    </submittedName>
</protein>
<comment type="caution">
    <text evidence="5">The sequence shown here is derived from an EMBL/GenBank/DDBJ whole genome shotgun (WGS) entry which is preliminary data.</text>
</comment>
<dbReference type="InterPro" id="IPR001128">
    <property type="entry name" value="Cyt_P450"/>
</dbReference>
<evidence type="ECO:0000256" key="2">
    <source>
        <dbReference type="ARBA" id="ARBA00010617"/>
    </source>
</evidence>
<evidence type="ECO:0000313" key="5">
    <source>
        <dbReference type="EMBL" id="TGB35901.1"/>
    </source>
</evidence>
<dbReference type="EMBL" id="RWKA01000031">
    <property type="protein sequence ID" value="TGB35901.1"/>
    <property type="molecule type" value="Genomic_DNA"/>
</dbReference>
<dbReference type="GO" id="GO:0005506">
    <property type="term" value="F:iron ion binding"/>
    <property type="evidence" value="ECO:0007669"/>
    <property type="project" value="InterPro"/>
</dbReference>
<dbReference type="AlphaFoldDB" id="A0A4Z0HHM5"/>
<keyword evidence="4" id="KW-0560">Oxidoreductase</keyword>
<keyword evidence="3 4" id="KW-0349">Heme</keyword>
<keyword evidence="4" id="KW-0503">Monooxygenase</keyword>
<comment type="cofactor">
    <cofactor evidence="1 3">
        <name>heme</name>
        <dbReference type="ChEBI" id="CHEBI:30413"/>
    </cofactor>
</comment>
<dbReference type="InterPro" id="IPR017972">
    <property type="entry name" value="Cyt_P450_CS"/>
</dbReference>
<dbReference type="GO" id="GO:0004497">
    <property type="term" value="F:monooxygenase activity"/>
    <property type="evidence" value="ECO:0007669"/>
    <property type="project" value="UniProtKB-KW"/>
</dbReference>
<evidence type="ECO:0000256" key="4">
    <source>
        <dbReference type="RuleBase" id="RU000461"/>
    </source>
</evidence>
<dbReference type="Gene3D" id="1.10.630.10">
    <property type="entry name" value="Cytochrome P450"/>
    <property type="match status" value="1"/>
</dbReference>
<dbReference type="Pfam" id="PF00067">
    <property type="entry name" value="p450"/>
    <property type="match status" value="1"/>
</dbReference>
<dbReference type="SUPFAM" id="SSF48264">
    <property type="entry name" value="Cytochrome P450"/>
    <property type="match status" value="1"/>
</dbReference>
<dbReference type="CDD" id="cd11053">
    <property type="entry name" value="CYP110-like"/>
    <property type="match status" value="1"/>
</dbReference>
<dbReference type="InterPro" id="IPR050121">
    <property type="entry name" value="Cytochrome_P450_monoxygenase"/>
</dbReference>
<organism evidence="5 6">
    <name type="scientific">Mycolicibacterium peregrinum</name>
    <name type="common">Mycobacterium peregrinum</name>
    <dbReference type="NCBI Taxonomy" id="43304"/>
    <lineage>
        <taxon>Bacteria</taxon>
        <taxon>Bacillati</taxon>
        <taxon>Actinomycetota</taxon>
        <taxon>Actinomycetes</taxon>
        <taxon>Mycobacteriales</taxon>
        <taxon>Mycobacteriaceae</taxon>
        <taxon>Mycolicibacterium</taxon>
    </lineage>
</organism>
<comment type="similarity">
    <text evidence="2 4">Belongs to the cytochrome P450 family.</text>
</comment>